<gene>
    <name evidence="1" type="ORF">GE061_007459</name>
</gene>
<reference evidence="1" key="1">
    <citation type="journal article" date="2021" name="Mol. Ecol. Resour.">
        <title>Apolygus lucorum genome provides insights into omnivorousness and mesophyll feeding.</title>
        <authorList>
            <person name="Liu Y."/>
            <person name="Liu H."/>
            <person name="Wang H."/>
            <person name="Huang T."/>
            <person name="Liu B."/>
            <person name="Yang B."/>
            <person name="Yin L."/>
            <person name="Li B."/>
            <person name="Zhang Y."/>
            <person name="Zhang S."/>
            <person name="Jiang F."/>
            <person name="Zhang X."/>
            <person name="Ren Y."/>
            <person name="Wang B."/>
            <person name="Wang S."/>
            <person name="Lu Y."/>
            <person name="Wu K."/>
            <person name="Fan W."/>
            <person name="Wang G."/>
        </authorList>
    </citation>
    <scope>NUCLEOTIDE SEQUENCE</scope>
    <source>
        <strain evidence="1">12Hb</strain>
    </source>
</reference>
<evidence type="ECO:0008006" key="3">
    <source>
        <dbReference type="Google" id="ProtNLM"/>
    </source>
</evidence>
<protein>
    <recommendedName>
        <fullName evidence="3">Pacifastin domain-containing protein</fullName>
    </recommendedName>
</protein>
<dbReference type="EMBL" id="WIXP02000015">
    <property type="protein sequence ID" value="KAF6199433.1"/>
    <property type="molecule type" value="Genomic_DNA"/>
</dbReference>
<evidence type="ECO:0000313" key="1">
    <source>
        <dbReference type="EMBL" id="KAF6199433.1"/>
    </source>
</evidence>
<dbReference type="AlphaFoldDB" id="A0A6A4IZ63"/>
<proteinExistence type="predicted"/>
<organism evidence="1 2">
    <name type="scientific">Apolygus lucorum</name>
    <name type="common">Small green plant bug</name>
    <name type="synonym">Lygocoris lucorum</name>
    <dbReference type="NCBI Taxonomy" id="248454"/>
    <lineage>
        <taxon>Eukaryota</taxon>
        <taxon>Metazoa</taxon>
        <taxon>Ecdysozoa</taxon>
        <taxon>Arthropoda</taxon>
        <taxon>Hexapoda</taxon>
        <taxon>Insecta</taxon>
        <taxon>Pterygota</taxon>
        <taxon>Neoptera</taxon>
        <taxon>Paraneoptera</taxon>
        <taxon>Hemiptera</taxon>
        <taxon>Heteroptera</taxon>
        <taxon>Panheteroptera</taxon>
        <taxon>Cimicomorpha</taxon>
        <taxon>Miridae</taxon>
        <taxon>Mirini</taxon>
        <taxon>Apolygus</taxon>
    </lineage>
</organism>
<sequence length="86" mass="10038">MFEKILLTVLFLWFKGISGETIYCSHHNQVLDKPDEKWCHKCICEDGRLLCRSGPLCPSLRYFDPPTQMALKMSGNKWKTNSERSE</sequence>
<keyword evidence="2" id="KW-1185">Reference proteome</keyword>
<dbReference type="Proteomes" id="UP000466442">
    <property type="component" value="Unassembled WGS sequence"/>
</dbReference>
<name>A0A6A4IZ63_APOLU</name>
<comment type="caution">
    <text evidence="1">The sequence shown here is derived from an EMBL/GenBank/DDBJ whole genome shotgun (WGS) entry which is preliminary data.</text>
</comment>
<accession>A0A6A4IZ63</accession>
<evidence type="ECO:0000313" key="2">
    <source>
        <dbReference type="Proteomes" id="UP000466442"/>
    </source>
</evidence>